<dbReference type="InterPro" id="IPR050202">
    <property type="entry name" value="Cyt/Deoxycyt_deaminase"/>
</dbReference>
<gene>
    <name evidence="6" type="ORF">RASY3_07500</name>
</gene>
<dbReference type="RefSeq" id="WP_037286538.1">
    <property type="nucleotide sequence ID" value="NZ_JEOB01000002.1"/>
</dbReference>
<dbReference type="GO" id="GO:0008270">
    <property type="term" value="F:zinc ion binding"/>
    <property type="evidence" value="ECO:0007669"/>
    <property type="project" value="InterPro"/>
</dbReference>
<feature type="domain" description="CMP/dCMP-type deaminase" evidence="5">
    <location>
        <begin position="6"/>
        <end position="131"/>
    </location>
</feature>
<name>A0A011WRN8_RUMAL</name>
<dbReference type="PANTHER" id="PTHR11644">
    <property type="entry name" value="CYTIDINE DEAMINASE"/>
    <property type="match status" value="1"/>
</dbReference>
<dbReference type="PROSITE" id="PS00903">
    <property type="entry name" value="CYT_DCMP_DEAMINASES_1"/>
    <property type="match status" value="1"/>
</dbReference>
<dbReference type="GO" id="GO:0005829">
    <property type="term" value="C:cytosol"/>
    <property type="evidence" value="ECO:0007669"/>
    <property type="project" value="TreeGrafter"/>
</dbReference>
<dbReference type="Pfam" id="PF00383">
    <property type="entry name" value="dCMP_cyt_deam_1"/>
    <property type="match status" value="1"/>
</dbReference>
<evidence type="ECO:0000259" key="5">
    <source>
        <dbReference type="PROSITE" id="PS51747"/>
    </source>
</evidence>
<evidence type="ECO:0000313" key="7">
    <source>
        <dbReference type="Proteomes" id="UP000021369"/>
    </source>
</evidence>
<dbReference type="InterPro" id="IPR002125">
    <property type="entry name" value="CMP_dCMP_dom"/>
</dbReference>
<organism evidence="6 7">
    <name type="scientific">Ruminococcus albus SY3</name>
    <dbReference type="NCBI Taxonomy" id="1341156"/>
    <lineage>
        <taxon>Bacteria</taxon>
        <taxon>Bacillati</taxon>
        <taxon>Bacillota</taxon>
        <taxon>Clostridia</taxon>
        <taxon>Eubacteriales</taxon>
        <taxon>Oscillospiraceae</taxon>
        <taxon>Ruminococcus</taxon>
    </lineage>
</organism>
<keyword evidence="3" id="KW-0378">Hydrolase</keyword>
<proteinExistence type="inferred from homology"/>
<dbReference type="PATRIC" id="fig|1341156.4.peg.1914"/>
<dbReference type="OrthoDB" id="9799092at2"/>
<dbReference type="PROSITE" id="PS51747">
    <property type="entry name" value="CYT_DCMP_DEAMINASES_2"/>
    <property type="match status" value="1"/>
</dbReference>
<dbReference type="InterPro" id="IPR016192">
    <property type="entry name" value="APOBEC/CMP_deaminase_Zn-bd"/>
</dbReference>
<evidence type="ECO:0000256" key="3">
    <source>
        <dbReference type="ARBA" id="ARBA00022801"/>
    </source>
</evidence>
<protein>
    <submittedName>
        <fullName evidence="6">Cytidine deaminase</fullName>
    </submittedName>
</protein>
<dbReference type="GO" id="GO:0042802">
    <property type="term" value="F:identical protein binding"/>
    <property type="evidence" value="ECO:0007669"/>
    <property type="project" value="UniProtKB-ARBA"/>
</dbReference>
<evidence type="ECO:0000256" key="4">
    <source>
        <dbReference type="ARBA" id="ARBA00022833"/>
    </source>
</evidence>
<reference evidence="6 7" key="1">
    <citation type="submission" date="2013-06" db="EMBL/GenBank/DDBJ databases">
        <title>Rumen cellulosomics: divergent fiber-degrading strategies revealed by comparative genome-wide analysis of six Ruminococcal strains.</title>
        <authorList>
            <person name="Dassa B."/>
            <person name="Borovok I."/>
            <person name="Lamed R."/>
            <person name="Flint H."/>
            <person name="Yeoman C.J."/>
            <person name="White B."/>
            <person name="Bayer E.A."/>
        </authorList>
    </citation>
    <scope>NUCLEOTIDE SEQUENCE [LARGE SCALE GENOMIC DNA]</scope>
    <source>
        <strain evidence="6 7">SY3</strain>
    </source>
</reference>
<dbReference type="SUPFAM" id="SSF53927">
    <property type="entry name" value="Cytidine deaminase-like"/>
    <property type="match status" value="1"/>
</dbReference>
<comment type="caution">
    <text evidence="6">The sequence shown here is derived from an EMBL/GenBank/DDBJ whole genome shotgun (WGS) entry which is preliminary data.</text>
</comment>
<evidence type="ECO:0000256" key="1">
    <source>
        <dbReference type="ARBA" id="ARBA00006576"/>
    </source>
</evidence>
<dbReference type="EMBL" id="JEOB01000002">
    <property type="protein sequence ID" value="EXM39665.1"/>
    <property type="molecule type" value="Genomic_DNA"/>
</dbReference>
<evidence type="ECO:0000256" key="2">
    <source>
        <dbReference type="ARBA" id="ARBA00022723"/>
    </source>
</evidence>
<dbReference type="GO" id="GO:0072527">
    <property type="term" value="P:pyrimidine-containing compound metabolic process"/>
    <property type="evidence" value="ECO:0007669"/>
    <property type="project" value="UniProtKB-ARBA"/>
</dbReference>
<keyword evidence="7" id="KW-1185">Reference proteome</keyword>
<dbReference type="AlphaFoldDB" id="A0A011WRN8"/>
<dbReference type="GO" id="GO:0004126">
    <property type="term" value="F:cytidine deaminase activity"/>
    <property type="evidence" value="ECO:0007669"/>
    <property type="project" value="UniProtKB-ARBA"/>
</dbReference>
<keyword evidence="4" id="KW-0862">Zinc</keyword>
<dbReference type="CDD" id="cd01283">
    <property type="entry name" value="cytidine_deaminase"/>
    <property type="match status" value="1"/>
</dbReference>
<dbReference type="Gene3D" id="3.40.140.10">
    <property type="entry name" value="Cytidine Deaminase, domain 2"/>
    <property type="match status" value="1"/>
</dbReference>
<accession>A0A011WRN8</accession>
<sequence>MEQIWKDMYDAAEAVLGARKISDYVTCGEVSAAVLSKSGKIYTGVCIDTCSTLGICAERNAIFNMITNGEQEISKVLCISPNPSKGAPCGACRELMVQLMPESYKDIEIMMDYEAGRIMTLGELTPEWWIG</sequence>
<comment type="similarity">
    <text evidence="1">Belongs to the cytidine and deoxycytidylate deaminase family.</text>
</comment>
<dbReference type="InterPro" id="IPR016193">
    <property type="entry name" value="Cytidine_deaminase-like"/>
</dbReference>
<dbReference type="PANTHER" id="PTHR11644:SF2">
    <property type="entry name" value="CYTIDINE DEAMINASE"/>
    <property type="match status" value="1"/>
</dbReference>
<keyword evidence="2" id="KW-0479">Metal-binding</keyword>
<evidence type="ECO:0000313" key="6">
    <source>
        <dbReference type="EMBL" id="EXM39665.1"/>
    </source>
</evidence>
<dbReference type="GO" id="GO:0055086">
    <property type="term" value="P:nucleobase-containing small molecule metabolic process"/>
    <property type="evidence" value="ECO:0007669"/>
    <property type="project" value="UniProtKB-ARBA"/>
</dbReference>
<dbReference type="Proteomes" id="UP000021369">
    <property type="component" value="Unassembled WGS sequence"/>
</dbReference>